<proteinExistence type="inferred from homology"/>
<accession>A0ABR4PAL5</accession>
<keyword evidence="6" id="KW-0238">DNA-binding</keyword>
<keyword evidence="7 9" id="KW-0234">DNA repair</keyword>
<evidence type="ECO:0000256" key="5">
    <source>
        <dbReference type="ARBA" id="ARBA00022840"/>
    </source>
</evidence>
<evidence type="ECO:0000256" key="9">
    <source>
        <dbReference type="RuleBase" id="RU363044"/>
    </source>
</evidence>
<gene>
    <name evidence="12" type="ORF">PVAG01_08822</name>
</gene>
<evidence type="ECO:0000256" key="3">
    <source>
        <dbReference type="ARBA" id="ARBA00022801"/>
    </source>
</evidence>
<comment type="caution">
    <text evidence="12">The sequence shown here is derived from an EMBL/GenBank/DDBJ whole genome shotgun (WGS) entry which is preliminary data.</text>
</comment>
<reference evidence="12 13" key="1">
    <citation type="submission" date="2024-06" db="EMBL/GenBank/DDBJ databases">
        <title>Complete genome of Phlyctema vagabunda strain 19-DSS-EL-015.</title>
        <authorList>
            <person name="Fiorenzani C."/>
        </authorList>
    </citation>
    <scope>NUCLEOTIDE SEQUENCE [LARGE SCALE GENOMIC DNA]</scope>
    <source>
        <strain evidence="12 13">19-DSS-EL-015</strain>
    </source>
</reference>
<dbReference type="SUPFAM" id="SSF55658">
    <property type="entry name" value="L9 N-domain-like"/>
    <property type="match status" value="1"/>
</dbReference>
<organism evidence="12 13">
    <name type="scientific">Phlyctema vagabunda</name>
    <dbReference type="NCBI Taxonomy" id="108571"/>
    <lineage>
        <taxon>Eukaryota</taxon>
        <taxon>Fungi</taxon>
        <taxon>Dikarya</taxon>
        <taxon>Ascomycota</taxon>
        <taxon>Pezizomycotina</taxon>
        <taxon>Leotiomycetes</taxon>
        <taxon>Helotiales</taxon>
        <taxon>Dermateaceae</taxon>
        <taxon>Phlyctema</taxon>
    </lineage>
</organism>
<dbReference type="GO" id="GO:0004386">
    <property type="term" value="F:helicase activity"/>
    <property type="evidence" value="ECO:0007669"/>
    <property type="project" value="UniProtKB-KW"/>
</dbReference>
<comment type="cofactor">
    <cofactor evidence="9">
        <name>Mg(2+)</name>
        <dbReference type="ChEBI" id="CHEBI:18420"/>
    </cofactor>
</comment>
<dbReference type="CDD" id="cd00201">
    <property type="entry name" value="WW"/>
    <property type="match status" value="1"/>
</dbReference>
<dbReference type="CDD" id="cd18809">
    <property type="entry name" value="SF1_C_RecD"/>
    <property type="match status" value="1"/>
</dbReference>
<dbReference type="PANTHER" id="PTHR47642">
    <property type="entry name" value="ATP-DEPENDENT DNA HELICASE"/>
    <property type="match status" value="1"/>
</dbReference>
<dbReference type="Pfam" id="PF01693">
    <property type="entry name" value="Cauli_VI"/>
    <property type="match status" value="1"/>
</dbReference>
<dbReference type="SUPFAM" id="SSF51045">
    <property type="entry name" value="WW domain"/>
    <property type="match status" value="1"/>
</dbReference>
<dbReference type="EMBL" id="JBFCZG010000007">
    <property type="protein sequence ID" value="KAL3420323.1"/>
    <property type="molecule type" value="Genomic_DNA"/>
</dbReference>
<feature type="compositionally biased region" description="Polar residues" evidence="10">
    <location>
        <begin position="787"/>
        <end position="796"/>
    </location>
</feature>
<dbReference type="SMART" id="SM00456">
    <property type="entry name" value="WW"/>
    <property type="match status" value="1"/>
</dbReference>
<dbReference type="InterPro" id="IPR036020">
    <property type="entry name" value="WW_dom_sf"/>
</dbReference>
<dbReference type="SUPFAM" id="SSF52540">
    <property type="entry name" value="P-loop containing nucleoside triphosphate hydrolases"/>
    <property type="match status" value="2"/>
</dbReference>
<keyword evidence="9" id="KW-0233">DNA recombination</keyword>
<evidence type="ECO:0000256" key="10">
    <source>
        <dbReference type="SAM" id="MobiDB-lite"/>
    </source>
</evidence>
<evidence type="ECO:0000256" key="2">
    <source>
        <dbReference type="ARBA" id="ARBA00022763"/>
    </source>
</evidence>
<dbReference type="Pfam" id="PF05970">
    <property type="entry name" value="PIF1"/>
    <property type="match status" value="1"/>
</dbReference>
<dbReference type="InterPro" id="IPR010285">
    <property type="entry name" value="DNA_helicase_pif1-like_DEAD"/>
</dbReference>
<dbReference type="InterPro" id="IPR009027">
    <property type="entry name" value="Ribosomal_bL9/RNase_H1_N"/>
</dbReference>
<keyword evidence="5 9" id="KW-0067">ATP-binding</keyword>
<evidence type="ECO:0000256" key="7">
    <source>
        <dbReference type="ARBA" id="ARBA00023204"/>
    </source>
</evidence>
<feature type="region of interest" description="Disordered" evidence="10">
    <location>
        <begin position="759"/>
        <end position="811"/>
    </location>
</feature>
<evidence type="ECO:0000256" key="1">
    <source>
        <dbReference type="ARBA" id="ARBA00022741"/>
    </source>
</evidence>
<dbReference type="InterPro" id="IPR051055">
    <property type="entry name" value="PIF1_helicase"/>
</dbReference>
<dbReference type="Pfam" id="PF21530">
    <property type="entry name" value="Pif1_2B_dom"/>
    <property type="match status" value="1"/>
</dbReference>
<feature type="compositionally biased region" description="Polar residues" evidence="10">
    <location>
        <begin position="765"/>
        <end position="779"/>
    </location>
</feature>
<feature type="domain" description="WW" evidence="11">
    <location>
        <begin position="132"/>
        <end position="170"/>
    </location>
</feature>
<keyword evidence="8" id="KW-0413">Isomerase</keyword>
<keyword evidence="13" id="KW-1185">Reference proteome</keyword>
<evidence type="ECO:0000256" key="8">
    <source>
        <dbReference type="ARBA" id="ARBA00023235"/>
    </source>
</evidence>
<keyword evidence="2 9" id="KW-0227">DNA damage</keyword>
<protein>
    <recommendedName>
        <fullName evidence="9">ATP-dependent DNA helicase</fullName>
        <ecNumber evidence="9">5.6.2.3</ecNumber>
    </recommendedName>
</protein>
<dbReference type="InterPro" id="IPR027417">
    <property type="entry name" value="P-loop_NTPase"/>
</dbReference>
<keyword evidence="3 9" id="KW-0378">Hydrolase</keyword>
<dbReference type="Gene3D" id="3.40.50.300">
    <property type="entry name" value="P-loop containing nucleotide triphosphate hydrolases"/>
    <property type="match status" value="1"/>
</dbReference>
<dbReference type="Gene3D" id="2.20.70.10">
    <property type="match status" value="1"/>
</dbReference>
<dbReference type="PANTHER" id="PTHR47642:SF5">
    <property type="entry name" value="ATP-DEPENDENT DNA HELICASE"/>
    <property type="match status" value="1"/>
</dbReference>
<evidence type="ECO:0000259" key="11">
    <source>
        <dbReference type="PROSITE" id="PS50020"/>
    </source>
</evidence>
<dbReference type="EC" id="5.6.2.3" evidence="9"/>
<evidence type="ECO:0000256" key="4">
    <source>
        <dbReference type="ARBA" id="ARBA00022806"/>
    </source>
</evidence>
<dbReference type="PROSITE" id="PS50020">
    <property type="entry name" value="WW_DOMAIN_2"/>
    <property type="match status" value="1"/>
</dbReference>
<feature type="region of interest" description="Disordered" evidence="10">
    <location>
        <begin position="67"/>
        <end position="102"/>
    </location>
</feature>
<dbReference type="Proteomes" id="UP001629113">
    <property type="component" value="Unassembled WGS sequence"/>
</dbReference>
<sequence length="811" mass="91263">MGKNSKKVAYVVFRGRKTGIFNSWAACQEQVSGFQNNHHRGYETLQDAQRGWETWLKDLKATEAAGSRREANSLIASPDQKYSLSGQAERQPLSVSSRSSSDEPEVIYDATLARIPAWKPSDDVVVFDPENYPLPEGWEMRYVAAGHPYGVVPYFVNHQSKTTVWEDPRTALFNRQQSNAINLGEGANGLKRSIAQSNDIVEWPTVKRSKSQTDQLEEMIDLKEFKAPLDSTSEPKPVVLTPEQQAVVDMAMQRHNIFLTGAAGSGKTVTLKEILGRLHEKFREEEKHRSVKTKAPKVQVVAPTGIAALPLEGKTTYSFCGWNADSFKHPIWEVLSSWKKSTAAAMEALEVLVVEEVSMVENQFLERMSLLMQRILGNRKPFGGKQVILLGDFHQLPPVKPFDFCFECGEKMVRLDPVCTKRNCMLFGWPFNRGEKWSFKSTVWKDLQMKHVKLDQIHRQKDTSFQDILNKIRNGHLLDNHEWHELERRKEVPQEAFPVRLMSKIAEVKAFNNAKLESIKATAITWNANDSSRKIGIDENALWASYEVKSKLREYKDSLKDHRFPTDLTLKVGAKVVLLSNLDPSKGLVNGSQGTIVGFVDTSAWSKQELVGSSQDQRRLKLLEAFEEGNSPMRPIVRFRNGKSIVQKTILPEPSESLRGNSNDRYAVCRTQIPLTLAWALSIHKSQGMTLEHVEVSSRDIFETGQLYVGLSRATKLEGLTVSGYSRQQLGIDKDVLEFYQNTKWENLTGKAVAETPTKSPFFAKQTNTNPTLGGSTPKNPIDGNAKSLSPQSLETLSLAEDTAAMKRPVE</sequence>
<name>A0ABR4PAL5_9HELO</name>
<dbReference type="InterPro" id="IPR001202">
    <property type="entry name" value="WW_dom"/>
</dbReference>
<dbReference type="InterPro" id="IPR011320">
    <property type="entry name" value="RNase_H1_N"/>
</dbReference>
<comment type="similarity">
    <text evidence="9">Belongs to the helicase family.</text>
</comment>
<dbReference type="InterPro" id="IPR049163">
    <property type="entry name" value="Pif1-like_2B_dom"/>
</dbReference>
<keyword evidence="4 9" id="KW-0347">Helicase</keyword>
<comment type="catalytic activity">
    <reaction evidence="9">
        <text>ATP + H2O = ADP + phosphate + H(+)</text>
        <dbReference type="Rhea" id="RHEA:13065"/>
        <dbReference type="ChEBI" id="CHEBI:15377"/>
        <dbReference type="ChEBI" id="CHEBI:15378"/>
        <dbReference type="ChEBI" id="CHEBI:30616"/>
        <dbReference type="ChEBI" id="CHEBI:43474"/>
        <dbReference type="ChEBI" id="CHEBI:456216"/>
        <dbReference type="EC" id="5.6.2.3"/>
    </reaction>
</comment>
<evidence type="ECO:0000313" key="12">
    <source>
        <dbReference type="EMBL" id="KAL3420323.1"/>
    </source>
</evidence>
<dbReference type="Gene3D" id="3.40.970.10">
    <property type="entry name" value="Ribonuclease H1, N-terminal domain"/>
    <property type="match status" value="1"/>
</dbReference>
<evidence type="ECO:0000256" key="6">
    <source>
        <dbReference type="ARBA" id="ARBA00023125"/>
    </source>
</evidence>
<evidence type="ECO:0000313" key="13">
    <source>
        <dbReference type="Proteomes" id="UP001629113"/>
    </source>
</evidence>
<dbReference type="InterPro" id="IPR037056">
    <property type="entry name" value="RNase_H1_N_sf"/>
</dbReference>
<keyword evidence="1 9" id="KW-0547">Nucleotide-binding</keyword>